<feature type="region of interest" description="Disordered" evidence="7">
    <location>
        <begin position="25"/>
        <end position="53"/>
    </location>
</feature>
<dbReference type="PANTHER" id="PTHR23517">
    <property type="entry name" value="RESISTANCE PROTEIN MDTM, PUTATIVE-RELATED-RELATED"/>
    <property type="match status" value="1"/>
</dbReference>
<dbReference type="PANTHER" id="PTHR23517:SF3">
    <property type="entry name" value="INTEGRAL MEMBRANE TRANSPORT PROTEIN"/>
    <property type="match status" value="1"/>
</dbReference>
<evidence type="ECO:0000256" key="8">
    <source>
        <dbReference type="SAM" id="Phobius"/>
    </source>
</evidence>
<feature type="transmembrane region" description="Helical" evidence="8">
    <location>
        <begin position="98"/>
        <end position="119"/>
    </location>
</feature>
<accession>A0A7J9SFT0</accession>
<evidence type="ECO:0000313" key="10">
    <source>
        <dbReference type="EMBL" id="MBB6644856.1"/>
    </source>
</evidence>
<feature type="transmembrane region" description="Helical" evidence="8">
    <location>
        <begin position="282"/>
        <end position="303"/>
    </location>
</feature>
<feature type="transmembrane region" description="Helical" evidence="8">
    <location>
        <begin position="65"/>
        <end position="86"/>
    </location>
</feature>
<dbReference type="InterPro" id="IPR050171">
    <property type="entry name" value="MFS_Transporters"/>
</dbReference>
<organism evidence="10 11">
    <name type="scientific">Halobellus ruber</name>
    <dbReference type="NCBI Taxonomy" id="2761102"/>
    <lineage>
        <taxon>Archaea</taxon>
        <taxon>Methanobacteriati</taxon>
        <taxon>Methanobacteriota</taxon>
        <taxon>Stenosarchaea group</taxon>
        <taxon>Halobacteria</taxon>
        <taxon>Halobacteriales</taxon>
        <taxon>Haloferacaceae</taxon>
        <taxon>Halobellus</taxon>
    </lineage>
</organism>
<feature type="transmembrane region" description="Helical" evidence="8">
    <location>
        <begin position="315"/>
        <end position="332"/>
    </location>
</feature>
<comment type="subcellular location">
    <subcellularLocation>
        <location evidence="1">Cell membrane</location>
        <topology evidence="1">Multi-pass membrane protein</topology>
    </subcellularLocation>
</comment>
<evidence type="ECO:0000313" key="11">
    <source>
        <dbReference type="Proteomes" id="UP000546257"/>
    </source>
</evidence>
<feature type="transmembrane region" description="Helical" evidence="8">
    <location>
        <begin position="131"/>
        <end position="153"/>
    </location>
</feature>
<keyword evidence="5 8" id="KW-1133">Transmembrane helix</keyword>
<reference evidence="10 11" key="1">
    <citation type="submission" date="2020-08" db="EMBL/GenBank/DDBJ databases">
        <authorList>
            <person name="Seo M.-J."/>
        </authorList>
    </citation>
    <scope>NUCLEOTIDE SEQUENCE [LARGE SCALE GENOMIC DNA]</scope>
    <source>
        <strain evidence="10 11">MBLA0160</strain>
    </source>
</reference>
<keyword evidence="11" id="KW-1185">Reference proteome</keyword>
<name>A0A7J9SFT0_9EURY</name>
<evidence type="ECO:0000256" key="6">
    <source>
        <dbReference type="ARBA" id="ARBA00023136"/>
    </source>
</evidence>
<sequence length="458" mass="47121">MSHHRYQPWDRTRRYVYRATSLRHPAGGALHRPDCGPPTRGTGPRRRPPRGVAVSRLERSRLARLGRFDAIVLTSALWFLGKFVRFSFPPLFERISDVYAISTAGLGTAFSGLLMVYAVLQFPSGLLADRLGSVTVLGGGAALAALGALALAVDTPLAVLIGAMLVIGAGTGTLKTVGVRLLSRTYPDQTGRALGVFDTFGAFGGVAAPAVVVVFAGLPGVVGAGWRTTFLLAGVVGLGVTAAFVTRVPARIPEEAGGADGDGGVPIREYAAMFRSWRFSTFVAVTILFSFAYNAVIAFLPLYLTRAAGLASDTANLLFGALFAVSLVQLLTGEASDRTGSLPMIVVTLGLATLGLGSIVLLTGVAGPPALGAAIVCLGLGSHGYRPVRGAYLMSAIPASVAGGSLGAVRTLLMIAGASSPALVGVISETAGFRPAFLLLTAALAVAAGLSALLWAFE</sequence>
<dbReference type="SUPFAM" id="SSF103473">
    <property type="entry name" value="MFS general substrate transporter"/>
    <property type="match status" value="1"/>
</dbReference>
<dbReference type="PROSITE" id="PS50850">
    <property type="entry name" value="MFS"/>
    <property type="match status" value="1"/>
</dbReference>
<proteinExistence type="predicted"/>
<dbReference type="Pfam" id="PF07690">
    <property type="entry name" value="MFS_1"/>
    <property type="match status" value="1"/>
</dbReference>
<keyword evidence="4 8" id="KW-0812">Transmembrane</keyword>
<gene>
    <name evidence="10" type="ORF">H5V44_00805</name>
</gene>
<comment type="caution">
    <text evidence="10">The sequence shown here is derived from an EMBL/GenBank/DDBJ whole genome shotgun (WGS) entry which is preliminary data.</text>
</comment>
<protein>
    <submittedName>
        <fullName evidence="10">MFS transporter</fullName>
    </submittedName>
</protein>
<dbReference type="EMBL" id="JACKXD010000001">
    <property type="protein sequence ID" value="MBB6644856.1"/>
    <property type="molecule type" value="Genomic_DNA"/>
</dbReference>
<feature type="transmembrane region" description="Helical" evidence="8">
    <location>
        <begin position="344"/>
        <end position="362"/>
    </location>
</feature>
<dbReference type="Proteomes" id="UP000546257">
    <property type="component" value="Unassembled WGS sequence"/>
</dbReference>
<dbReference type="AlphaFoldDB" id="A0A7J9SFT0"/>
<evidence type="ECO:0000256" key="5">
    <source>
        <dbReference type="ARBA" id="ARBA00022989"/>
    </source>
</evidence>
<feature type="transmembrane region" description="Helical" evidence="8">
    <location>
        <begin position="194"/>
        <end position="218"/>
    </location>
</feature>
<evidence type="ECO:0000256" key="3">
    <source>
        <dbReference type="ARBA" id="ARBA00022475"/>
    </source>
</evidence>
<dbReference type="InterPro" id="IPR020846">
    <property type="entry name" value="MFS_dom"/>
</dbReference>
<dbReference type="Gene3D" id="1.20.1250.20">
    <property type="entry name" value="MFS general substrate transporter like domains"/>
    <property type="match status" value="2"/>
</dbReference>
<dbReference type="InterPro" id="IPR011701">
    <property type="entry name" value="MFS"/>
</dbReference>
<dbReference type="GO" id="GO:0022857">
    <property type="term" value="F:transmembrane transporter activity"/>
    <property type="evidence" value="ECO:0007669"/>
    <property type="project" value="InterPro"/>
</dbReference>
<evidence type="ECO:0000256" key="1">
    <source>
        <dbReference type="ARBA" id="ARBA00004651"/>
    </source>
</evidence>
<feature type="transmembrane region" description="Helical" evidence="8">
    <location>
        <begin position="436"/>
        <end position="457"/>
    </location>
</feature>
<keyword evidence="3" id="KW-1003">Cell membrane</keyword>
<feature type="transmembrane region" description="Helical" evidence="8">
    <location>
        <begin position="224"/>
        <end position="245"/>
    </location>
</feature>
<dbReference type="InterPro" id="IPR036259">
    <property type="entry name" value="MFS_trans_sf"/>
</dbReference>
<feature type="domain" description="Major facilitator superfamily (MFS) profile" evidence="9">
    <location>
        <begin position="70"/>
        <end position="458"/>
    </location>
</feature>
<keyword evidence="6 8" id="KW-0472">Membrane</keyword>
<evidence type="ECO:0000256" key="2">
    <source>
        <dbReference type="ARBA" id="ARBA00022448"/>
    </source>
</evidence>
<evidence type="ECO:0000259" key="9">
    <source>
        <dbReference type="PROSITE" id="PS50850"/>
    </source>
</evidence>
<dbReference type="GO" id="GO:0005886">
    <property type="term" value="C:plasma membrane"/>
    <property type="evidence" value="ECO:0007669"/>
    <property type="project" value="UniProtKB-SubCell"/>
</dbReference>
<keyword evidence="2" id="KW-0813">Transport</keyword>
<evidence type="ECO:0000256" key="7">
    <source>
        <dbReference type="SAM" id="MobiDB-lite"/>
    </source>
</evidence>
<feature type="transmembrane region" description="Helical" evidence="8">
    <location>
        <begin position="159"/>
        <end position="182"/>
    </location>
</feature>
<evidence type="ECO:0000256" key="4">
    <source>
        <dbReference type="ARBA" id="ARBA00022692"/>
    </source>
</evidence>